<proteinExistence type="inferred from homology"/>
<dbReference type="Gene3D" id="3.40.50.300">
    <property type="entry name" value="P-loop containing nucleotide triphosphate hydrolases"/>
    <property type="match status" value="1"/>
</dbReference>
<evidence type="ECO:0000256" key="1">
    <source>
        <dbReference type="ARBA" id="ARBA00004496"/>
    </source>
</evidence>
<evidence type="ECO:0000256" key="10">
    <source>
        <dbReference type="RuleBase" id="RU000578"/>
    </source>
</evidence>
<organism evidence="12">
    <name type="scientific">uncultured bacterium</name>
    <name type="common">gcode 4</name>
    <dbReference type="NCBI Taxonomy" id="1234023"/>
    <lineage>
        <taxon>Bacteria</taxon>
        <taxon>environmental samples</taxon>
    </lineage>
</organism>
<evidence type="ECO:0000256" key="7">
    <source>
        <dbReference type="ARBA" id="ARBA00022840"/>
    </source>
</evidence>
<dbReference type="GO" id="GO:0009432">
    <property type="term" value="P:SOS response"/>
    <property type="evidence" value="ECO:0007669"/>
    <property type="project" value="UniProtKB-UniRule"/>
</dbReference>
<dbReference type="GO" id="GO:0003697">
    <property type="term" value="F:single-stranded DNA binding"/>
    <property type="evidence" value="ECO:0007669"/>
    <property type="project" value="UniProtKB-UniRule"/>
</dbReference>
<protein>
    <recommendedName>
        <fullName evidence="3 9">DNA replication and repair protein RecF</fullName>
    </recommendedName>
</protein>
<keyword evidence="9 10" id="KW-0742">SOS response</keyword>
<reference evidence="12" key="1">
    <citation type="journal article" date="2012" name="Science">
        <title>Fermentation, hydrogen, and sulfur metabolism in multiple uncultivated bacterial phyla.</title>
        <authorList>
            <person name="Wrighton K.C."/>
            <person name="Thomas B.C."/>
            <person name="Sharon I."/>
            <person name="Miller C.S."/>
            <person name="Castelle C.J."/>
            <person name="VerBerkmoes N.C."/>
            <person name="Wilkins M.J."/>
            <person name="Hettich R.L."/>
            <person name="Lipton M.S."/>
            <person name="Williams K.H."/>
            <person name="Long P.E."/>
            <person name="Banfield J.F."/>
        </authorList>
    </citation>
    <scope>NUCLEOTIDE SEQUENCE [LARGE SCALE GENOMIC DNA]</scope>
</reference>
<dbReference type="GO" id="GO:0005524">
    <property type="term" value="F:ATP binding"/>
    <property type="evidence" value="ECO:0007669"/>
    <property type="project" value="UniProtKB-UniRule"/>
</dbReference>
<keyword evidence="9 10" id="KW-0234">DNA repair</keyword>
<comment type="function">
    <text evidence="9 10">The RecF protein is involved in DNA metabolism; it is required for DNA replication and normal SOS inducibility. RecF binds preferentially to single-stranded, linear DNA. It also seems to bind ATP.</text>
</comment>
<evidence type="ECO:0000256" key="8">
    <source>
        <dbReference type="ARBA" id="ARBA00023125"/>
    </source>
</evidence>
<dbReference type="SUPFAM" id="SSF52540">
    <property type="entry name" value="P-loop containing nucleoside triphosphate hydrolases"/>
    <property type="match status" value="1"/>
</dbReference>
<dbReference type="InterPro" id="IPR001238">
    <property type="entry name" value="DNA-binding_RecF"/>
</dbReference>
<evidence type="ECO:0000256" key="4">
    <source>
        <dbReference type="ARBA" id="ARBA00022490"/>
    </source>
</evidence>
<keyword evidence="4 9" id="KW-0963">Cytoplasm</keyword>
<keyword evidence="5 9" id="KW-0235">DNA replication</keyword>
<evidence type="ECO:0000256" key="9">
    <source>
        <dbReference type="HAMAP-Rule" id="MF_00365"/>
    </source>
</evidence>
<name>K2F9K6_9BACT</name>
<dbReference type="PANTHER" id="PTHR32182">
    <property type="entry name" value="DNA REPLICATION AND REPAIR PROTEIN RECF"/>
    <property type="match status" value="1"/>
</dbReference>
<gene>
    <name evidence="9" type="primary">recF</name>
    <name evidence="12" type="ORF">ACD_3C00146G0010</name>
</gene>
<sequence>MLRSLELHDFKIHKDSRFDFSDMNLIIWANGSGKTNILEAIYLLLNTRVYQSQNIERLVNFFGESFLVKWEIWEDYLSKTPKVTYDSKTQKSSFLLNWTKSTRPKYLENTKHIAVFFAPLEMNIIYLWPTLRRDFLDEVCTLSSISFSKIRSDYSKVLRNRNKLLKWIQEWKATKEDLKFWNSAFVRIASQYYSHRKQFLDFIEANMSVVEDFLENRYKLDFNYKTKVDFNNLENSISSYIEKNTDRDIITGYTYIWPHLDDFQFMVKTAKSDVSSEECLSRGENKSILIGLKFLEIEFYKKFHSENIVILLDDIFSELDDQHINLVMNYCNRFQTFITAQNMPQFLQDKANMNAIYT</sequence>
<dbReference type="AlphaFoldDB" id="K2F9K6"/>
<comment type="caution">
    <text evidence="9">Lacks conserved residue(s) required for the propagation of feature annotation.</text>
</comment>
<dbReference type="InterPro" id="IPR042174">
    <property type="entry name" value="RecF_2"/>
</dbReference>
<comment type="caution">
    <text evidence="12">The sequence shown here is derived from an EMBL/GenBank/DDBJ whole genome shotgun (WGS) entry which is preliminary data.</text>
</comment>
<evidence type="ECO:0000256" key="6">
    <source>
        <dbReference type="ARBA" id="ARBA00022741"/>
    </source>
</evidence>
<keyword evidence="8 9" id="KW-0238">DNA-binding</keyword>
<accession>K2F9K6</accession>
<dbReference type="EMBL" id="AMFJ01000420">
    <property type="protein sequence ID" value="EKE27811.1"/>
    <property type="molecule type" value="Genomic_DNA"/>
</dbReference>
<comment type="subcellular location">
    <subcellularLocation>
        <location evidence="1 9 10">Cytoplasm</location>
    </subcellularLocation>
</comment>
<dbReference type="GO" id="GO:0000731">
    <property type="term" value="P:DNA synthesis involved in DNA repair"/>
    <property type="evidence" value="ECO:0007669"/>
    <property type="project" value="TreeGrafter"/>
</dbReference>
<dbReference type="GO" id="GO:0006260">
    <property type="term" value="P:DNA replication"/>
    <property type="evidence" value="ECO:0007669"/>
    <property type="project" value="UniProtKB-UniRule"/>
</dbReference>
<dbReference type="Gene3D" id="1.20.1050.90">
    <property type="entry name" value="RecF/RecN/SMC, N-terminal domain"/>
    <property type="match status" value="1"/>
</dbReference>
<evidence type="ECO:0000256" key="3">
    <source>
        <dbReference type="ARBA" id="ARBA00020170"/>
    </source>
</evidence>
<evidence type="ECO:0000256" key="5">
    <source>
        <dbReference type="ARBA" id="ARBA00022705"/>
    </source>
</evidence>
<comment type="similarity">
    <text evidence="2 9 10">Belongs to the RecF family.</text>
</comment>
<evidence type="ECO:0000259" key="11">
    <source>
        <dbReference type="Pfam" id="PF02463"/>
    </source>
</evidence>
<dbReference type="HAMAP" id="MF_00365">
    <property type="entry name" value="RecF"/>
    <property type="match status" value="1"/>
</dbReference>
<dbReference type="PANTHER" id="PTHR32182:SF0">
    <property type="entry name" value="DNA REPLICATION AND REPAIR PROTEIN RECF"/>
    <property type="match status" value="1"/>
</dbReference>
<dbReference type="InterPro" id="IPR003395">
    <property type="entry name" value="RecF/RecN/SMC_N"/>
</dbReference>
<keyword evidence="6 9" id="KW-0547">Nucleotide-binding</keyword>
<evidence type="ECO:0000256" key="2">
    <source>
        <dbReference type="ARBA" id="ARBA00008016"/>
    </source>
</evidence>
<dbReference type="GO" id="GO:0005737">
    <property type="term" value="C:cytoplasm"/>
    <property type="evidence" value="ECO:0007669"/>
    <property type="project" value="UniProtKB-SubCell"/>
</dbReference>
<dbReference type="GO" id="GO:0006302">
    <property type="term" value="P:double-strand break repair"/>
    <property type="evidence" value="ECO:0007669"/>
    <property type="project" value="TreeGrafter"/>
</dbReference>
<dbReference type="PROSITE" id="PS00618">
    <property type="entry name" value="RECF_2"/>
    <property type="match status" value="1"/>
</dbReference>
<evidence type="ECO:0000313" key="12">
    <source>
        <dbReference type="EMBL" id="EKE27811.1"/>
    </source>
</evidence>
<dbReference type="NCBIfam" id="TIGR00611">
    <property type="entry name" value="recf"/>
    <property type="match status" value="1"/>
</dbReference>
<dbReference type="Pfam" id="PF02463">
    <property type="entry name" value="SMC_N"/>
    <property type="match status" value="1"/>
</dbReference>
<dbReference type="InterPro" id="IPR018078">
    <property type="entry name" value="DNA-binding_RecF_CS"/>
</dbReference>
<keyword evidence="7 9" id="KW-0067">ATP-binding</keyword>
<feature type="domain" description="RecF/RecN/SMC N-terminal" evidence="11">
    <location>
        <begin position="1"/>
        <end position="346"/>
    </location>
</feature>
<dbReference type="InterPro" id="IPR027417">
    <property type="entry name" value="P-loop_NTPase"/>
</dbReference>
<keyword evidence="9 10" id="KW-0227">DNA damage</keyword>